<protein>
    <recommendedName>
        <fullName evidence="2">DUF3179 domain-containing protein</fullName>
    </recommendedName>
</protein>
<evidence type="ECO:0000313" key="1">
    <source>
        <dbReference type="EMBL" id="SVA85946.1"/>
    </source>
</evidence>
<proteinExistence type="predicted"/>
<dbReference type="InterPro" id="IPR021516">
    <property type="entry name" value="DUF3179"/>
</dbReference>
<reference evidence="1" key="1">
    <citation type="submission" date="2018-05" db="EMBL/GenBank/DDBJ databases">
        <authorList>
            <person name="Lanie J.A."/>
            <person name="Ng W.-L."/>
            <person name="Kazmierczak K.M."/>
            <person name="Andrzejewski T.M."/>
            <person name="Davidsen T.M."/>
            <person name="Wayne K.J."/>
            <person name="Tettelin H."/>
            <person name="Glass J.I."/>
            <person name="Rusch D."/>
            <person name="Podicherti R."/>
            <person name="Tsui H.-C.T."/>
            <person name="Winkler M.E."/>
        </authorList>
    </citation>
    <scope>NUCLEOTIDE SEQUENCE</scope>
</reference>
<evidence type="ECO:0008006" key="2">
    <source>
        <dbReference type="Google" id="ProtNLM"/>
    </source>
</evidence>
<dbReference type="EMBL" id="UINC01020474">
    <property type="protein sequence ID" value="SVA85946.1"/>
    <property type="molecule type" value="Genomic_DNA"/>
</dbReference>
<gene>
    <name evidence="1" type="ORF">METZ01_LOCUS138800</name>
</gene>
<dbReference type="AlphaFoldDB" id="A0A381Z9G8"/>
<name>A0A381Z9G8_9ZZZZ</name>
<sequence>MIPTIESVRYNFINSGLYDGLFVLQDKETETLWNHMTGEAVYGHHAGLRMEVSNLLNMNVEQALALDADMEIAISDRRYNMIRSTATTYSPSNSDAKLMEQFVVTLGEEDQRRPRMDMGLGVWTDSSQRYYPLETLRSQGNYMVDTVDGRDLLVFLEPLTSTPTAIYWKSGKVELEGREFILSDGYRIQNGQLKTELGEKVNIEQPQQIFTRWYGFALTFPETEVIQ</sequence>
<organism evidence="1">
    <name type="scientific">marine metagenome</name>
    <dbReference type="NCBI Taxonomy" id="408172"/>
    <lineage>
        <taxon>unclassified sequences</taxon>
        <taxon>metagenomes</taxon>
        <taxon>ecological metagenomes</taxon>
    </lineage>
</organism>
<dbReference type="Pfam" id="PF11376">
    <property type="entry name" value="DUF3179"/>
    <property type="match status" value="1"/>
</dbReference>
<accession>A0A381Z9G8</accession>